<dbReference type="Proteomes" id="UP001304769">
    <property type="component" value="Unassembled WGS sequence"/>
</dbReference>
<dbReference type="SUPFAM" id="SSF52540">
    <property type="entry name" value="P-loop containing nucleoside triphosphate hydrolases"/>
    <property type="match status" value="1"/>
</dbReference>
<evidence type="ECO:0000256" key="3">
    <source>
        <dbReference type="ARBA" id="ARBA00022692"/>
    </source>
</evidence>
<evidence type="ECO:0000259" key="7">
    <source>
        <dbReference type="Pfam" id="PF12696"/>
    </source>
</evidence>
<evidence type="ECO:0000256" key="1">
    <source>
        <dbReference type="ARBA" id="ARBA00004651"/>
    </source>
</evidence>
<dbReference type="InterPro" id="IPR027417">
    <property type="entry name" value="P-loop_NTPase"/>
</dbReference>
<dbReference type="Pfam" id="PF12696">
    <property type="entry name" value="TraG-D_C"/>
    <property type="match status" value="1"/>
</dbReference>
<evidence type="ECO:0000256" key="5">
    <source>
        <dbReference type="ARBA" id="ARBA00023136"/>
    </source>
</evidence>
<accession>A0ABU5TB89</accession>
<keyword evidence="9" id="KW-1185">Reference proteome</keyword>
<name>A0ABU5TB89_9MICC</name>
<feature type="transmembrane region" description="Helical" evidence="6">
    <location>
        <begin position="22"/>
        <end position="43"/>
    </location>
</feature>
<evidence type="ECO:0000256" key="4">
    <source>
        <dbReference type="ARBA" id="ARBA00022989"/>
    </source>
</evidence>
<dbReference type="PANTHER" id="PTHR37937:SF1">
    <property type="entry name" value="CONJUGATIVE TRANSFER: DNA TRANSPORT"/>
    <property type="match status" value="1"/>
</dbReference>
<keyword evidence="4 6" id="KW-1133">Transmembrane helix</keyword>
<sequence>MPERIEAAPHKGGGSFWAKVRMWAWVAAVALLWHASLAATTGLPFSQPQATLNALLYGTIGILFPVAGKPASPVAVNGHPAGDWGWPVAVFALLLAALYGAYLGWIILAKRLRGRSAKGEGEHGLSTAKQMNERIIGGEDPTLAPAAYRQGGVPIAVRTEDTGCTIAPPRWGKTAFMAAGMVADAPGAVITTSTRPDVLRVTAGIRSAIEGGTVYVADFDGLSQWPEKLRWDMVAGCEDSQVAEEMAAAMVNAKPGKGMGDMDGTERYFRTGCITILQGFLHAAALKGGSMRDVVAWSQNFRDNEPANIIRDKSPNVRPWAAALDQWCRQDNPDTIGNTRTTLATIIAPMLKEEVLSQLCAAEDDPGIDIEAFTDAPNTLYCIVRKSMTASTAPIATALVERINQHAIRRSGRTLTGRLDTHLSVVLDEAANTCPLPSLPSLMTEGGGNGIHTQAFFQSPSQVESRWGNEGEEIFDAAGAKTIFGGISDEKFLEKISALIGQHWVEHVSTSSSRGNDGLPTLNTTAQMQLDRKMRVDEIRKLPRGKVLLMYREIEAVVDVVPWWERPDAADFRASREWCLEREGLTRAEAEEAAAAEDEAEQLAGEAA</sequence>
<comment type="caution">
    <text evidence="8">The sequence shown here is derived from an EMBL/GenBank/DDBJ whole genome shotgun (WGS) entry which is preliminary data.</text>
</comment>
<feature type="transmembrane region" description="Helical" evidence="6">
    <location>
        <begin position="88"/>
        <end position="108"/>
    </location>
</feature>
<keyword evidence="3 6" id="KW-0812">Transmembrane</keyword>
<evidence type="ECO:0000313" key="9">
    <source>
        <dbReference type="Proteomes" id="UP001304769"/>
    </source>
</evidence>
<evidence type="ECO:0000313" key="8">
    <source>
        <dbReference type="EMBL" id="MEA5456960.1"/>
    </source>
</evidence>
<keyword evidence="2" id="KW-1003">Cell membrane</keyword>
<protein>
    <submittedName>
        <fullName evidence="8">TraM recognition domain-containing protein</fullName>
    </submittedName>
</protein>
<keyword evidence="5 6" id="KW-0472">Membrane</keyword>
<feature type="transmembrane region" description="Helical" evidence="6">
    <location>
        <begin position="50"/>
        <end position="68"/>
    </location>
</feature>
<organism evidence="8 9">
    <name type="scientific">Sinomonas terricola</name>
    <dbReference type="NCBI Taxonomy" id="3110330"/>
    <lineage>
        <taxon>Bacteria</taxon>
        <taxon>Bacillati</taxon>
        <taxon>Actinomycetota</taxon>
        <taxon>Actinomycetes</taxon>
        <taxon>Micrococcales</taxon>
        <taxon>Micrococcaceae</taxon>
        <taxon>Sinomonas</taxon>
    </lineage>
</organism>
<dbReference type="InterPro" id="IPR051539">
    <property type="entry name" value="T4SS-coupling_protein"/>
</dbReference>
<gene>
    <name evidence="8" type="ORF">SPF06_19735</name>
</gene>
<dbReference type="Gene3D" id="3.40.50.300">
    <property type="entry name" value="P-loop containing nucleotide triphosphate hydrolases"/>
    <property type="match status" value="1"/>
</dbReference>
<dbReference type="EMBL" id="JAYGGQ010000019">
    <property type="protein sequence ID" value="MEA5456960.1"/>
    <property type="molecule type" value="Genomic_DNA"/>
</dbReference>
<evidence type="ECO:0000256" key="2">
    <source>
        <dbReference type="ARBA" id="ARBA00022475"/>
    </source>
</evidence>
<dbReference type="RefSeq" id="WP_323280871.1">
    <property type="nucleotide sequence ID" value="NZ_JAYGGQ010000019.1"/>
</dbReference>
<dbReference type="InterPro" id="IPR032689">
    <property type="entry name" value="TraG-D_C"/>
</dbReference>
<reference evidence="8 9" key="1">
    <citation type="submission" date="2023-12" db="EMBL/GenBank/DDBJ databases">
        <title>Sinomonas terricola sp. nov, isolated from litchi orchard soil in Guangdong, PR China.</title>
        <authorList>
            <person name="Jiaxin W."/>
            <person name="Yang Z."/>
            <person name="Honghui Z."/>
        </authorList>
    </citation>
    <scope>NUCLEOTIDE SEQUENCE [LARGE SCALE GENOMIC DNA]</scope>
    <source>
        <strain evidence="8 9">JGH33</strain>
    </source>
</reference>
<comment type="subcellular location">
    <subcellularLocation>
        <location evidence="1">Cell membrane</location>
        <topology evidence="1">Multi-pass membrane protein</topology>
    </subcellularLocation>
</comment>
<proteinExistence type="predicted"/>
<feature type="domain" description="TraD/TraG TraM recognition site" evidence="7">
    <location>
        <begin position="423"/>
        <end position="544"/>
    </location>
</feature>
<evidence type="ECO:0000256" key="6">
    <source>
        <dbReference type="SAM" id="Phobius"/>
    </source>
</evidence>
<dbReference type="CDD" id="cd01127">
    <property type="entry name" value="TrwB_TraG_TraD_VirD4"/>
    <property type="match status" value="1"/>
</dbReference>
<dbReference type="PANTHER" id="PTHR37937">
    <property type="entry name" value="CONJUGATIVE TRANSFER: DNA TRANSPORT"/>
    <property type="match status" value="1"/>
</dbReference>